<keyword evidence="3" id="KW-1185">Reference proteome</keyword>
<dbReference type="AlphaFoldDB" id="A0AAE0GJD0"/>
<comment type="caution">
    <text evidence="2">The sequence shown here is derived from an EMBL/GenBank/DDBJ whole genome shotgun (WGS) entry which is preliminary data.</text>
</comment>
<sequence>MGGFRVGGVAKEVASFTAAKIDDAPHESTTPEPPPPPPVSDDETDRSAGDCICPAADVAHFENQAFADDIVANKGAARGARRDPLATRMDDRQ</sequence>
<name>A0AAE0GJD0_9CHLO</name>
<organism evidence="2 3">
    <name type="scientific">Cymbomonas tetramitiformis</name>
    <dbReference type="NCBI Taxonomy" id="36881"/>
    <lineage>
        <taxon>Eukaryota</taxon>
        <taxon>Viridiplantae</taxon>
        <taxon>Chlorophyta</taxon>
        <taxon>Pyramimonadophyceae</taxon>
        <taxon>Pyramimonadales</taxon>
        <taxon>Pyramimonadaceae</taxon>
        <taxon>Cymbomonas</taxon>
    </lineage>
</organism>
<feature type="region of interest" description="Disordered" evidence="1">
    <location>
        <begin position="17"/>
        <end position="51"/>
    </location>
</feature>
<evidence type="ECO:0000313" key="2">
    <source>
        <dbReference type="EMBL" id="KAK3279129.1"/>
    </source>
</evidence>
<reference evidence="2 3" key="1">
    <citation type="journal article" date="2015" name="Genome Biol. Evol.">
        <title>Comparative Genomics of a Bacterivorous Green Alga Reveals Evolutionary Causalities and Consequences of Phago-Mixotrophic Mode of Nutrition.</title>
        <authorList>
            <person name="Burns J.A."/>
            <person name="Paasch A."/>
            <person name="Narechania A."/>
            <person name="Kim E."/>
        </authorList>
    </citation>
    <scope>NUCLEOTIDE SEQUENCE [LARGE SCALE GENOMIC DNA]</scope>
    <source>
        <strain evidence="2 3">PLY_AMNH</strain>
    </source>
</reference>
<evidence type="ECO:0000256" key="1">
    <source>
        <dbReference type="SAM" id="MobiDB-lite"/>
    </source>
</evidence>
<accession>A0AAE0GJD0</accession>
<protein>
    <submittedName>
        <fullName evidence="2">Uncharacterized protein</fullName>
    </submittedName>
</protein>
<dbReference type="EMBL" id="LGRX02005119">
    <property type="protein sequence ID" value="KAK3279129.1"/>
    <property type="molecule type" value="Genomic_DNA"/>
</dbReference>
<gene>
    <name evidence="2" type="ORF">CYMTET_12968</name>
</gene>
<dbReference type="Proteomes" id="UP001190700">
    <property type="component" value="Unassembled WGS sequence"/>
</dbReference>
<evidence type="ECO:0000313" key="3">
    <source>
        <dbReference type="Proteomes" id="UP001190700"/>
    </source>
</evidence>
<proteinExistence type="predicted"/>